<proteinExistence type="predicted"/>
<dbReference type="AlphaFoldDB" id="A0A928VPP4"/>
<protein>
    <submittedName>
        <fullName evidence="1">DUF4304 domain-containing protein</fullName>
    </submittedName>
</protein>
<keyword evidence="2" id="KW-1185">Reference proteome</keyword>
<dbReference type="Proteomes" id="UP000625316">
    <property type="component" value="Unassembled WGS sequence"/>
</dbReference>
<comment type="caution">
    <text evidence="1">The sequence shown here is derived from an EMBL/GenBank/DDBJ whole genome shotgun (WGS) entry which is preliminary data.</text>
</comment>
<dbReference type="Pfam" id="PF14137">
    <property type="entry name" value="DUF4304"/>
    <property type="match status" value="1"/>
</dbReference>
<reference evidence="1" key="1">
    <citation type="submission" date="2020-10" db="EMBL/GenBank/DDBJ databases">
        <authorList>
            <person name="Castelo-Branco R."/>
            <person name="Eusebio N."/>
            <person name="Adriana R."/>
            <person name="Vieira A."/>
            <person name="Brugerolle De Fraissinette N."/>
            <person name="Rezende De Castro R."/>
            <person name="Schneider M.P."/>
            <person name="Vasconcelos V."/>
            <person name="Leao P.N."/>
        </authorList>
    </citation>
    <scope>NUCLEOTIDE SEQUENCE</scope>
    <source>
        <strain evidence="1">LEGE 11480</strain>
    </source>
</reference>
<evidence type="ECO:0000313" key="1">
    <source>
        <dbReference type="EMBL" id="MBE9030611.1"/>
    </source>
</evidence>
<dbReference type="RefSeq" id="WP_264325441.1">
    <property type="nucleotide sequence ID" value="NZ_JADEXQ010000040.1"/>
</dbReference>
<accession>A0A928VPP4</accession>
<sequence length="197" mass="22737">MSFDPKQILQEIIATSVKPQLKALGYRKSALTWRKSVGELTHVVNVQLSRHNSPNSSRFTLNLGAYHPSIYTALHQVALQGKVLEYHCNPRVRLGTLIDGHDRWWPLTIDPSAPNLDQELDQQFRQFAVPWLEQFITLEAIYQYFEREQQYFHAAVAANILGFDNVAVLMTKALNHSPHANFTRFMRRWATAHEITL</sequence>
<dbReference type="EMBL" id="JADEXQ010000040">
    <property type="protein sequence ID" value="MBE9030611.1"/>
    <property type="molecule type" value="Genomic_DNA"/>
</dbReference>
<organism evidence="1 2">
    <name type="scientific">Romeriopsis navalis LEGE 11480</name>
    <dbReference type="NCBI Taxonomy" id="2777977"/>
    <lineage>
        <taxon>Bacteria</taxon>
        <taxon>Bacillati</taxon>
        <taxon>Cyanobacteriota</taxon>
        <taxon>Cyanophyceae</taxon>
        <taxon>Leptolyngbyales</taxon>
        <taxon>Leptolyngbyaceae</taxon>
        <taxon>Romeriopsis</taxon>
        <taxon>Romeriopsis navalis</taxon>
    </lineage>
</organism>
<name>A0A928VPP4_9CYAN</name>
<dbReference type="InterPro" id="IPR025412">
    <property type="entry name" value="DUF4304"/>
</dbReference>
<gene>
    <name evidence="1" type="ORF">IQ266_12805</name>
</gene>
<evidence type="ECO:0000313" key="2">
    <source>
        <dbReference type="Proteomes" id="UP000625316"/>
    </source>
</evidence>